<keyword evidence="6" id="KW-0472">Membrane</keyword>
<accession>A0A426VFS0</accession>
<dbReference type="Proteomes" id="UP000269265">
    <property type="component" value="Unassembled WGS sequence"/>
</dbReference>
<dbReference type="PANTHER" id="PTHR34584">
    <property type="entry name" value="NA(+)/H(+) ANTIPORTER SUBUNIT E1"/>
    <property type="match status" value="1"/>
</dbReference>
<evidence type="ECO:0000256" key="5">
    <source>
        <dbReference type="ARBA" id="ARBA00022989"/>
    </source>
</evidence>
<keyword evidence="5" id="KW-1133">Transmembrane helix</keyword>
<evidence type="ECO:0000256" key="4">
    <source>
        <dbReference type="ARBA" id="ARBA00022692"/>
    </source>
</evidence>
<evidence type="ECO:0000256" key="3">
    <source>
        <dbReference type="ARBA" id="ARBA00022475"/>
    </source>
</evidence>
<dbReference type="AlphaFoldDB" id="A0A426VFS0"/>
<dbReference type="NCBIfam" id="NF006520">
    <property type="entry name" value="PRK08965.1-4"/>
    <property type="match status" value="1"/>
</dbReference>
<evidence type="ECO:0000256" key="6">
    <source>
        <dbReference type="ARBA" id="ARBA00023136"/>
    </source>
</evidence>
<dbReference type="GO" id="GO:0008324">
    <property type="term" value="F:monoatomic cation transmembrane transporter activity"/>
    <property type="evidence" value="ECO:0007669"/>
    <property type="project" value="InterPro"/>
</dbReference>
<evidence type="ECO:0000313" key="7">
    <source>
        <dbReference type="EMBL" id="RRS05659.1"/>
    </source>
</evidence>
<evidence type="ECO:0000256" key="1">
    <source>
        <dbReference type="ARBA" id="ARBA00004651"/>
    </source>
</evidence>
<dbReference type="EMBL" id="RSED01000003">
    <property type="protein sequence ID" value="RRS05659.1"/>
    <property type="molecule type" value="Genomic_DNA"/>
</dbReference>
<dbReference type="PIRSF" id="PIRSF019239">
    <property type="entry name" value="MrpE"/>
    <property type="match status" value="1"/>
</dbReference>
<keyword evidence="4" id="KW-0812">Transmembrane</keyword>
<keyword evidence="3" id="KW-1003">Cell membrane</keyword>
<dbReference type="OrthoDB" id="9807187at2"/>
<name>A0A426VFS0_9BURK</name>
<organism evidence="7 8">
    <name type="scientific">Aquabacterium soli</name>
    <dbReference type="NCBI Taxonomy" id="2493092"/>
    <lineage>
        <taxon>Bacteria</taxon>
        <taxon>Pseudomonadati</taxon>
        <taxon>Pseudomonadota</taxon>
        <taxon>Betaproteobacteria</taxon>
        <taxon>Burkholderiales</taxon>
        <taxon>Aquabacterium</taxon>
    </lineage>
</organism>
<evidence type="ECO:0000313" key="8">
    <source>
        <dbReference type="Proteomes" id="UP000269265"/>
    </source>
</evidence>
<dbReference type="GO" id="GO:0005886">
    <property type="term" value="C:plasma membrane"/>
    <property type="evidence" value="ECO:0007669"/>
    <property type="project" value="UniProtKB-SubCell"/>
</dbReference>
<comment type="caution">
    <text evidence="7">The sequence shown here is derived from an EMBL/GenBank/DDBJ whole genome shotgun (WGS) entry which is preliminary data.</text>
</comment>
<sequence>MLVKRLFPAPLLSIALAALWLVLNRSYTPGDWLLAIVLGLAAPALTRSLRPTPVVFRKPWVAIKLFFTVGSDVIGSNVRVLRGTLASGEKLPTGTFIVVPLDLHDPNGLAVLAAIMCVIPGTIWSEMALDRSALLVHVFDLEDEKAEIAMIKSRYERPLIEIFQAGRSTP</sequence>
<protein>
    <submittedName>
        <fullName evidence="7">Na+/H+ antiporter subunit E</fullName>
    </submittedName>
</protein>
<proteinExistence type="inferred from homology"/>
<comment type="subcellular location">
    <subcellularLocation>
        <location evidence="1">Cell membrane</location>
        <topology evidence="1">Multi-pass membrane protein</topology>
    </subcellularLocation>
</comment>
<dbReference type="Pfam" id="PF01899">
    <property type="entry name" value="MNHE"/>
    <property type="match status" value="1"/>
</dbReference>
<keyword evidence="8" id="KW-1185">Reference proteome</keyword>
<reference evidence="7 8" key="1">
    <citation type="submission" date="2018-12" db="EMBL/GenBank/DDBJ databases">
        <title>The whole draft genome of Aquabacterium sp. SJQ9.</title>
        <authorList>
            <person name="Sun L."/>
            <person name="Gao X."/>
            <person name="Chen W."/>
            <person name="Huang K."/>
        </authorList>
    </citation>
    <scope>NUCLEOTIDE SEQUENCE [LARGE SCALE GENOMIC DNA]</scope>
    <source>
        <strain evidence="7 8">SJQ9</strain>
    </source>
</reference>
<evidence type="ECO:0000256" key="2">
    <source>
        <dbReference type="ARBA" id="ARBA00006228"/>
    </source>
</evidence>
<gene>
    <name evidence="7" type="ORF">EIP75_03945</name>
</gene>
<dbReference type="PANTHER" id="PTHR34584:SF1">
    <property type="entry name" value="NA(+)_H(+) ANTIPORTER SUBUNIT E1"/>
    <property type="match status" value="1"/>
</dbReference>
<dbReference type="InterPro" id="IPR002758">
    <property type="entry name" value="Cation_antiport_E"/>
</dbReference>
<comment type="similarity">
    <text evidence="2">Belongs to the CPA3 antiporters (TC 2.A.63) subunit E family.</text>
</comment>